<evidence type="ECO:0000256" key="2">
    <source>
        <dbReference type="ARBA" id="ARBA00004606"/>
    </source>
</evidence>
<evidence type="ECO:0000256" key="6">
    <source>
        <dbReference type="ARBA" id="ARBA00012557"/>
    </source>
</evidence>
<evidence type="ECO:0000256" key="20">
    <source>
        <dbReference type="ARBA" id="ARBA00042009"/>
    </source>
</evidence>
<evidence type="ECO:0000256" key="11">
    <source>
        <dbReference type="ARBA" id="ARBA00022741"/>
    </source>
</evidence>
<keyword evidence="11" id="KW-0547">Nucleotide-binding</keyword>
<dbReference type="PANTHER" id="PTHR23033">
    <property type="entry name" value="BETA1,3-GALACTOSYLTRANSFERASE"/>
    <property type="match status" value="1"/>
</dbReference>
<evidence type="ECO:0000256" key="24">
    <source>
        <dbReference type="SAM" id="SignalP"/>
    </source>
</evidence>
<evidence type="ECO:0000256" key="1">
    <source>
        <dbReference type="ARBA" id="ARBA00001936"/>
    </source>
</evidence>
<sequence>MKRILRYSLEFLVSFFIVQFFHCAKWFSPSDQSNVILNRTLIKLDRSEQSNLSFNTVMEPYDTIRDDLAREMFTKIRVLCWIMTAPRNHWKKARHVKNTWGKRCNKLIFISTETDNRLPTVKIAAVEGYDNLWGKTREAFRYIWEHYREEADWFLKADDDSFVILENLRYYLSIFNTSDPLYFGHKFKAYIKSGYMQGGSGYVLSKEALRRFVEIGLQNPTICSATEWPEDVEIGRCMENLKCKGMDTRDSYGRDRFLPVSLPIHLTLGIAEDTWLWDMHPSYYPIQRGFDCCSDTAIGFHQLTPSDMYLYDYLIYRVNPYGVKDVRSDIQTRPHPPPDVKLQEPPFPGPSAADLIWLKELKNRERSELDRFGQTESENYSDENFQDNDK</sequence>
<evidence type="ECO:0000256" key="16">
    <source>
        <dbReference type="ARBA" id="ARBA00023180"/>
    </source>
</evidence>
<evidence type="ECO:0000256" key="12">
    <source>
        <dbReference type="ARBA" id="ARBA00022968"/>
    </source>
</evidence>
<comment type="caution">
    <text evidence="26">The sequence shown here is derived from an EMBL/GenBank/DDBJ whole genome shotgun (WGS) entry which is preliminary data.</text>
</comment>
<dbReference type="Gene3D" id="3.90.550.50">
    <property type="match status" value="1"/>
</dbReference>
<dbReference type="InterPro" id="IPR003378">
    <property type="entry name" value="Fringe-like_glycosylTrfase"/>
</dbReference>
<name>A0AAD5KG64_9CRUS</name>
<feature type="compositionally biased region" description="Basic and acidic residues" evidence="23">
    <location>
        <begin position="327"/>
        <end position="342"/>
    </location>
</feature>
<evidence type="ECO:0000313" key="27">
    <source>
        <dbReference type="Proteomes" id="UP000820818"/>
    </source>
</evidence>
<evidence type="ECO:0000256" key="23">
    <source>
        <dbReference type="SAM" id="MobiDB-lite"/>
    </source>
</evidence>
<comment type="pathway">
    <text evidence="3">Protein modification; protein glycosylation.</text>
</comment>
<dbReference type="PANTHER" id="PTHR23033:SF14">
    <property type="entry name" value="GLYCOPROTEIN-N-ACETYLGALACTOSAMINE 3-BETA-GALACTOSYLTRANSFERASE 1-RELATED"/>
    <property type="match status" value="1"/>
</dbReference>
<feature type="compositionally biased region" description="Acidic residues" evidence="23">
    <location>
        <begin position="379"/>
        <end position="390"/>
    </location>
</feature>
<gene>
    <name evidence="26" type="ORF">GHT06_021775</name>
</gene>
<dbReference type="FunFam" id="3.90.550.50:FF:000017">
    <property type="entry name" value="Glycoprotein-N-acetylgalactosamine 3-beta-galactosyltransferase 1"/>
    <property type="match status" value="1"/>
</dbReference>
<evidence type="ECO:0000256" key="9">
    <source>
        <dbReference type="ARBA" id="ARBA00022692"/>
    </source>
</evidence>
<dbReference type="AlphaFoldDB" id="A0AAD5KG64"/>
<keyword evidence="8" id="KW-0808">Transferase</keyword>
<evidence type="ECO:0000256" key="7">
    <source>
        <dbReference type="ARBA" id="ARBA00022676"/>
    </source>
</evidence>
<keyword evidence="13" id="KW-1133">Transmembrane helix</keyword>
<evidence type="ECO:0000256" key="13">
    <source>
        <dbReference type="ARBA" id="ARBA00022989"/>
    </source>
</evidence>
<keyword evidence="27" id="KW-1185">Reference proteome</keyword>
<evidence type="ECO:0000256" key="18">
    <source>
        <dbReference type="ARBA" id="ARBA00040898"/>
    </source>
</evidence>
<feature type="chain" id="PRO_5042171808" description="Glycoprotein-N-acetylgalactosamine 3-beta-galactosyltransferase 1" evidence="24">
    <location>
        <begin position="24"/>
        <end position="390"/>
    </location>
</feature>
<comment type="subcellular location">
    <subcellularLocation>
        <location evidence="2">Membrane</location>
        <topology evidence="2">Single-pass type II membrane protein</topology>
    </subcellularLocation>
</comment>
<dbReference type="GO" id="GO:0016263">
    <property type="term" value="F:glycoprotein-N-acetylgalactosamine 3-beta-galactosyltransferase activity"/>
    <property type="evidence" value="ECO:0007669"/>
    <property type="project" value="UniProtKB-EC"/>
</dbReference>
<keyword evidence="12" id="KW-0735">Signal-anchor</keyword>
<dbReference type="EMBL" id="WJBH02000010">
    <property type="protein sequence ID" value="KAI9551442.1"/>
    <property type="molecule type" value="Genomic_DNA"/>
</dbReference>
<evidence type="ECO:0000256" key="3">
    <source>
        <dbReference type="ARBA" id="ARBA00004922"/>
    </source>
</evidence>
<evidence type="ECO:0000256" key="19">
    <source>
        <dbReference type="ARBA" id="ARBA00041226"/>
    </source>
</evidence>
<reference evidence="26 27" key="1">
    <citation type="submission" date="2022-05" db="EMBL/GenBank/DDBJ databases">
        <title>A multi-omics perspective on studying reproductive biology in Daphnia sinensis.</title>
        <authorList>
            <person name="Jia J."/>
        </authorList>
    </citation>
    <scope>NUCLEOTIDE SEQUENCE [LARGE SCALE GENOMIC DNA]</scope>
    <source>
        <strain evidence="26 27">WSL</strain>
    </source>
</reference>
<evidence type="ECO:0000256" key="22">
    <source>
        <dbReference type="ARBA" id="ARBA00059245"/>
    </source>
</evidence>
<dbReference type="GO" id="GO:0016020">
    <property type="term" value="C:membrane"/>
    <property type="evidence" value="ECO:0007669"/>
    <property type="project" value="UniProtKB-SubCell"/>
</dbReference>
<comment type="subunit">
    <text evidence="5">Homodimer; disulfide-linked.</text>
</comment>
<feature type="region of interest" description="Disordered" evidence="23">
    <location>
        <begin position="368"/>
        <end position="390"/>
    </location>
</feature>
<evidence type="ECO:0000256" key="17">
    <source>
        <dbReference type="ARBA" id="ARBA00023211"/>
    </source>
</evidence>
<evidence type="ECO:0000256" key="8">
    <source>
        <dbReference type="ARBA" id="ARBA00022679"/>
    </source>
</evidence>
<dbReference type="Pfam" id="PF02434">
    <property type="entry name" value="Fringe"/>
    <property type="match status" value="1"/>
</dbReference>
<dbReference type="EC" id="2.4.1.122" evidence="6"/>
<dbReference type="GO" id="GO:0000166">
    <property type="term" value="F:nucleotide binding"/>
    <property type="evidence" value="ECO:0007669"/>
    <property type="project" value="UniProtKB-KW"/>
</dbReference>
<dbReference type="InterPro" id="IPR026050">
    <property type="entry name" value="C1GALT1/C1GALT1_chp1"/>
</dbReference>
<feature type="region of interest" description="Disordered" evidence="23">
    <location>
        <begin position="327"/>
        <end position="352"/>
    </location>
</feature>
<comment type="cofactor">
    <cofactor evidence="1">
        <name>Mn(2+)</name>
        <dbReference type="ChEBI" id="CHEBI:29035"/>
    </cofactor>
</comment>
<keyword evidence="24" id="KW-0732">Signal</keyword>
<keyword evidence="10" id="KW-0479">Metal-binding</keyword>
<evidence type="ECO:0000256" key="21">
    <source>
        <dbReference type="ARBA" id="ARBA00043065"/>
    </source>
</evidence>
<evidence type="ECO:0000313" key="26">
    <source>
        <dbReference type="EMBL" id="KAI9551442.1"/>
    </source>
</evidence>
<evidence type="ECO:0000256" key="10">
    <source>
        <dbReference type="ARBA" id="ARBA00022723"/>
    </source>
</evidence>
<comment type="similarity">
    <text evidence="4">Belongs to the glycosyltransferase 31 family. Beta3-Gal-T subfamily.</text>
</comment>
<evidence type="ECO:0000256" key="14">
    <source>
        <dbReference type="ARBA" id="ARBA00023136"/>
    </source>
</evidence>
<feature type="domain" description="Fringe-like glycosyltransferase" evidence="25">
    <location>
        <begin position="81"/>
        <end position="244"/>
    </location>
</feature>
<dbReference type="Proteomes" id="UP000820818">
    <property type="component" value="Linkage Group LG10"/>
</dbReference>
<evidence type="ECO:0000256" key="4">
    <source>
        <dbReference type="ARBA" id="ARBA00006462"/>
    </source>
</evidence>
<accession>A0AAD5KG64</accession>
<comment type="function">
    <text evidence="22">Glycosyltransferase that generates the core 1 O-glycan Gal-beta1-3GalNAc-alpha1-Ser/Thr (T antigen), which is a precursor for many extended O-glycans in glycoproteins.</text>
</comment>
<keyword evidence="7" id="KW-0328">Glycosyltransferase</keyword>
<keyword evidence="16" id="KW-0325">Glycoprotein</keyword>
<proteinExistence type="inferred from homology"/>
<keyword evidence="14" id="KW-0472">Membrane</keyword>
<protein>
    <recommendedName>
        <fullName evidence="18">Glycoprotein-N-acetylgalactosamine 3-beta-galactosyltransferase 1</fullName>
        <ecNumber evidence="6">2.4.1.122</ecNumber>
    </recommendedName>
    <alternativeName>
        <fullName evidence="20">Core 1 O-glycan T-synthase</fullName>
    </alternativeName>
    <alternativeName>
        <fullName evidence="21">Core 1 UDP-galactose:N-acetylgalactosamine-alpha-R beta 1,3-galactosyltransferase 1</fullName>
    </alternativeName>
    <alternativeName>
        <fullName evidence="19">Core 1 beta1,3-galactosyltransferase 1</fullName>
    </alternativeName>
</protein>
<dbReference type="GO" id="GO:0030145">
    <property type="term" value="F:manganese ion binding"/>
    <property type="evidence" value="ECO:0007669"/>
    <property type="project" value="UniProtKB-ARBA"/>
</dbReference>
<keyword evidence="9" id="KW-0812">Transmembrane</keyword>
<evidence type="ECO:0000256" key="5">
    <source>
        <dbReference type="ARBA" id="ARBA00011748"/>
    </source>
</evidence>
<feature type="signal peptide" evidence="24">
    <location>
        <begin position="1"/>
        <end position="23"/>
    </location>
</feature>
<evidence type="ECO:0000256" key="15">
    <source>
        <dbReference type="ARBA" id="ARBA00023157"/>
    </source>
</evidence>
<organism evidence="26 27">
    <name type="scientific">Daphnia sinensis</name>
    <dbReference type="NCBI Taxonomy" id="1820382"/>
    <lineage>
        <taxon>Eukaryota</taxon>
        <taxon>Metazoa</taxon>
        <taxon>Ecdysozoa</taxon>
        <taxon>Arthropoda</taxon>
        <taxon>Crustacea</taxon>
        <taxon>Branchiopoda</taxon>
        <taxon>Diplostraca</taxon>
        <taxon>Cladocera</taxon>
        <taxon>Anomopoda</taxon>
        <taxon>Daphniidae</taxon>
        <taxon>Daphnia</taxon>
        <taxon>Daphnia similis group</taxon>
    </lineage>
</organism>
<evidence type="ECO:0000259" key="25">
    <source>
        <dbReference type="Pfam" id="PF02434"/>
    </source>
</evidence>
<keyword evidence="15" id="KW-1015">Disulfide bond</keyword>
<keyword evidence="17" id="KW-0464">Manganese</keyword>